<comment type="caution">
    <text evidence="1">The sequence shown here is derived from an EMBL/GenBank/DDBJ whole genome shotgun (WGS) entry which is preliminary data.</text>
</comment>
<dbReference type="Proteomes" id="UP000828390">
    <property type="component" value="Unassembled WGS sequence"/>
</dbReference>
<protein>
    <submittedName>
        <fullName evidence="1">Uncharacterized protein</fullName>
    </submittedName>
</protein>
<organism evidence="1 2">
    <name type="scientific">Dreissena polymorpha</name>
    <name type="common">Zebra mussel</name>
    <name type="synonym">Mytilus polymorpha</name>
    <dbReference type="NCBI Taxonomy" id="45954"/>
    <lineage>
        <taxon>Eukaryota</taxon>
        <taxon>Metazoa</taxon>
        <taxon>Spiralia</taxon>
        <taxon>Lophotrochozoa</taxon>
        <taxon>Mollusca</taxon>
        <taxon>Bivalvia</taxon>
        <taxon>Autobranchia</taxon>
        <taxon>Heteroconchia</taxon>
        <taxon>Euheterodonta</taxon>
        <taxon>Imparidentia</taxon>
        <taxon>Neoheterodontei</taxon>
        <taxon>Myida</taxon>
        <taxon>Dreissenoidea</taxon>
        <taxon>Dreissenidae</taxon>
        <taxon>Dreissena</taxon>
    </lineage>
</organism>
<keyword evidence="2" id="KW-1185">Reference proteome</keyword>
<name>A0A9D4RZK9_DREPO</name>
<sequence length="283" mass="32765">MLKLAQTNQPTDQPTDRAKTIYPPLLYLTKPTDQQTGQKQYVPHYTIIRTNVLTKFHEDLTVNATFRMLTWINFPPPGSHVFPQTGTILEPIQEIIKSYVLMKCYEDWTTNKKMPRPWWPYFSTNQNHFCLVQDIIGTNLLTKFHDHGTMNVAFKMLTRFYYAMPPGGHLFQATRTIIKLLQDIIGTNLLTKFHDDGTINVVYSVNKKQDVFVKHNTNRQGKNNMSPTTIVGDIKMLRPLGGLVFQPTGTIFKLIQDIIRNKSFTSIFQDIIETNLLTKFHED</sequence>
<dbReference type="EMBL" id="JAIWYP010000001">
    <property type="protein sequence ID" value="KAH3886771.1"/>
    <property type="molecule type" value="Genomic_DNA"/>
</dbReference>
<evidence type="ECO:0000313" key="1">
    <source>
        <dbReference type="EMBL" id="KAH3886771.1"/>
    </source>
</evidence>
<accession>A0A9D4RZK9</accession>
<reference evidence="1" key="1">
    <citation type="journal article" date="2019" name="bioRxiv">
        <title>The Genome of the Zebra Mussel, Dreissena polymorpha: A Resource for Invasive Species Research.</title>
        <authorList>
            <person name="McCartney M.A."/>
            <person name="Auch B."/>
            <person name="Kono T."/>
            <person name="Mallez S."/>
            <person name="Zhang Y."/>
            <person name="Obille A."/>
            <person name="Becker A."/>
            <person name="Abrahante J.E."/>
            <person name="Garbe J."/>
            <person name="Badalamenti J.P."/>
            <person name="Herman A."/>
            <person name="Mangelson H."/>
            <person name="Liachko I."/>
            <person name="Sullivan S."/>
            <person name="Sone E.D."/>
            <person name="Koren S."/>
            <person name="Silverstein K.A.T."/>
            <person name="Beckman K.B."/>
            <person name="Gohl D.M."/>
        </authorList>
    </citation>
    <scope>NUCLEOTIDE SEQUENCE</scope>
    <source>
        <strain evidence="1">Duluth1</strain>
        <tissue evidence="1">Whole animal</tissue>
    </source>
</reference>
<dbReference type="AlphaFoldDB" id="A0A9D4RZK9"/>
<reference evidence="1" key="2">
    <citation type="submission" date="2020-11" db="EMBL/GenBank/DDBJ databases">
        <authorList>
            <person name="McCartney M.A."/>
            <person name="Auch B."/>
            <person name="Kono T."/>
            <person name="Mallez S."/>
            <person name="Becker A."/>
            <person name="Gohl D.M."/>
            <person name="Silverstein K.A.T."/>
            <person name="Koren S."/>
            <person name="Bechman K.B."/>
            <person name="Herman A."/>
            <person name="Abrahante J.E."/>
            <person name="Garbe J."/>
        </authorList>
    </citation>
    <scope>NUCLEOTIDE SEQUENCE</scope>
    <source>
        <strain evidence="1">Duluth1</strain>
        <tissue evidence="1">Whole animal</tissue>
    </source>
</reference>
<evidence type="ECO:0000313" key="2">
    <source>
        <dbReference type="Proteomes" id="UP000828390"/>
    </source>
</evidence>
<proteinExistence type="predicted"/>
<gene>
    <name evidence="1" type="ORF">DPMN_010784</name>
</gene>